<dbReference type="EMBL" id="HACM01007535">
    <property type="protein sequence ID" value="CRZ07977.1"/>
    <property type="molecule type" value="Transcribed_RNA"/>
</dbReference>
<name>A0A0H5R232_9EUKA</name>
<reference evidence="1" key="1">
    <citation type="submission" date="2015-04" db="EMBL/GenBank/DDBJ databases">
        <title>The genome sequence of the plant pathogenic Rhizarian Plasmodiophora brassicae reveals insights in its biotrophic life cycle and the origin of chitin synthesis.</title>
        <authorList>
            <person name="Schwelm A."/>
            <person name="Fogelqvist J."/>
            <person name="Knaust A."/>
            <person name="Julke S."/>
            <person name="Lilja T."/>
            <person name="Dhandapani V."/>
            <person name="Bonilla-Rosso G."/>
            <person name="Karlsson M."/>
            <person name="Shevchenko A."/>
            <person name="Choi S.R."/>
            <person name="Kim H.G."/>
            <person name="Park J.Y."/>
            <person name="Lim Y.P."/>
            <person name="Ludwig-Muller J."/>
            <person name="Dixelius C."/>
        </authorList>
    </citation>
    <scope>NUCLEOTIDE SEQUENCE</scope>
    <source>
        <tissue evidence="1">Potato root galls</tissue>
    </source>
</reference>
<protein>
    <submittedName>
        <fullName evidence="1">Uncharacterized protein</fullName>
    </submittedName>
</protein>
<sequence length="136" mass="15589">LEEVIFYIYKQFPSANRSQICDGEPVSPKWATDLYVSLHCFHFLRRGVGFLFAQADRRWHHSLLLVNSIGDEHRPQLFLVDASSLGTGAEALDPVASTNTKPQASTILIHRWIALFLQDIDHLVVHDELWSWFQSS</sequence>
<evidence type="ECO:0000313" key="1">
    <source>
        <dbReference type="EMBL" id="CRZ07977.1"/>
    </source>
</evidence>
<proteinExistence type="predicted"/>
<feature type="non-terminal residue" evidence="1">
    <location>
        <position position="1"/>
    </location>
</feature>
<dbReference type="AlphaFoldDB" id="A0A0H5R232"/>
<accession>A0A0H5R232</accession>
<organism evidence="1">
    <name type="scientific">Spongospora subterranea</name>
    <dbReference type="NCBI Taxonomy" id="70186"/>
    <lineage>
        <taxon>Eukaryota</taxon>
        <taxon>Sar</taxon>
        <taxon>Rhizaria</taxon>
        <taxon>Endomyxa</taxon>
        <taxon>Phytomyxea</taxon>
        <taxon>Plasmodiophorida</taxon>
        <taxon>Plasmodiophoridae</taxon>
        <taxon>Spongospora</taxon>
    </lineage>
</organism>